<evidence type="ECO:0000256" key="1">
    <source>
        <dbReference type="SAM" id="MobiDB-lite"/>
    </source>
</evidence>
<protein>
    <submittedName>
        <fullName evidence="2">Uncharacterized protein</fullName>
    </submittedName>
</protein>
<feature type="region of interest" description="Disordered" evidence="1">
    <location>
        <begin position="145"/>
        <end position="192"/>
    </location>
</feature>
<feature type="compositionally biased region" description="Acidic residues" evidence="1">
    <location>
        <begin position="183"/>
        <end position="192"/>
    </location>
</feature>
<dbReference type="EMBL" id="MU843048">
    <property type="protein sequence ID" value="KAK2022324.1"/>
    <property type="molecule type" value="Genomic_DNA"/>
</dbReference>
<reference evidence="2" key="1">
    <citation type="submission" date="2021-06" db="EMBL/GenBank/DDBJ databases">
        <title>Comparative genomics, transcriptomics and evolutionary studies reveal genomic signatures of adaptation to plant cell wall in hemibiotrophic fungi.</title>
        <authorList>
            <consortium name="DOE Joint Genome Institute"/>
            <person name="Baroncelli R."/>
            <person name="Diaz J.F."/>
            <person name="Benocci T."/>
            <person name="Peng M."/>
            <person name="Battaglia E."/>
            <person name="Haridas S."/>
            <person name="Andreopoulos W."/>
            <person name="Labutti K."/>
            <person name="Pangilinan J."/>
            <person name="Floch G.L."/>
            <person name="Makela M.R."/>
            <person name="Henrissat B."/>
            <person name="Grigoriev I.V."/>
            <person name="Crouch J.A."/>
            <person name="De Vries R.P."/>
            <person name="Sukno S.A."/>
            <person name="Thon M.R."/>
        </authorList>
    </citation>
    <scope>NUCLEOTIDE SEQUENCE</scope>
    <source>
        <strain evidence="2">MAFF235873</strain>
    </source>
</reference>
<comment type="caution">
    <text evidence="2">The sequence shown here is derived from an EMBL/GenBank/DDBJ whole genome shotgun (WGS) entry which is preliminary data.</text>
</comment>
<sequence>MDLWVFRRSLRDHAVSARTKRHLESDRQLRAGYTCFEEPAASCEEPARSACTYVHQKLAIAKFMVLQARERTAVAREFKEQLDGLRKEFGNCIVPGRNGGVREEDCTSERHALLAEWGLANTNAAKSENGWEDDLRDMVRLSVSKEREEKAMSRRAASEKKSKEAVRASACTRPRRLSMVLESSEEDGGSQE</sequence>
<dbReference type="AlphaFoldDB" id="A0AAD9H6J2"/>
<name>A0AAD9H6J2_9PEZI</name>
<gene>
    <name evidence="2" type="ORF">LX32DRAFT_698751</name>
</gene>
<evidence type="ECO:0000313" key="2">
    <source>
        <dbReference type="EMBL" id="KAK2022324.1"/>
    </source>
</evidence>
<organism evidence="2 3">
    <name type="scientific">Colletotrichum zoysiae</name>
    <dbReference type="NCBI Taxonomy" id="1216348"/>
    <lineage>
        <taxon>Eukaryota</taxon>
        <taxon>Fungi</taxon>
        <taxon>Dikarya</taxon>
        <taxon>Ascomycota</taxon>
        <taxon>Pezizomycotina</taxon>
        <taxon>Sordariomycetes</taxon>
        <taxon>Hypocreomycetidae</taxon>
        <taxon>Glomerellales</taxon>
        <taxon>Glomerellaceae</taxon>
        <taxon>Colletotrichum</taxon>
        <taxon>Colletotrichum graminicola species complex</taxon>
    </lineage>
</organism>
<evidence type="ECO:0000313" key="3">
    <source>
        <dbReference type="Proteomes" id="UP001232148"/>
    </source>
</evidence>
<keyword evidence="3" id="KW-1185">Reference proteome</keyword>
<proteinExistence type="predicted"/>
<accession>A0AAD9H6J2</accession>
<feature type="compositionally biased region" description="Basic and acidic residues" evidence="1">
    <location>
        <begin position="145"/>
        <end position="166"/>
    </location>
</feature>
<dbReference type="Proteomes" id="UP001232148">
    <property type="component" value="Unassembled WGS sequence"/>
</dbReference>